<proteinExistence type="predicted"/>
<evidence type="ECO:0000313" key="1">
    <source>
        <dbReference type="EMBL" id="SFB31988.1"/>
    </source>
</evidence>
<dbReference type="RefSeq" id="WP_092897317.1">
    <property type="nucleotide sequence ID" value="NZ_FOKK01000007.1"/>
</dbReference>
<accession>A0A1I1A5Y9</accession>
<sequence length="241" mass="27864">MIVSKNSEGWKIYFHKAHALLAMDIGLSIDHQNWPIRKYLAGGLESIGEHDNGQPRWNASDNLNSLGAPLDYRDRKEVDLEQAQSVVRSAQYKSSFIAIMVSMHCHKLYSDSQDAKVQSFLSEQATMREGYMKLNSLSSKVISQCYQFLRFCDDLSLALCQDESCNKKVVSIDPILGEEEVKLSRNDDGSYSLDPWIFYEDKLIFPIEYFQTSKKVYKDDEDLKKDIDILRPYRSEFVFVR</sequence>
<dbReference type="STRING" id="237018.SAMN04489723_107120"/>
<protein>
    <recommendedName>
        <fullName evidence="3">DUF3891 family protein</fullName>
    </recommendedName>
</protein>
<gene>
    <name evidence="1" type="ORF">SAMN04489723_107120</name>
</gene>
<name>A0A1I1A5Y9_9BACT</name>
<dbReference type="Pfam" id="PF13030">
    <property type="entry name" value="DUF3891"/>
    <property type="match status" value="1"/>
</dbReference>
<keyword evidence="2" id="KW-1185">Reference proteome</keyword>
<reference evidence="1 2" key="1">
    <citation type="submission" date="2016-10" db="EMBL/GenBank/DDBJ databases">
        <authorList>
            <person name="de Groot N.N."/>
        </authorList>
    </citation>
    <scope>NUCLEOTIDE SEQUENCE [LARGE SCALE GENOMIC DNA]</scope>
    <source>
        <strain evidence="1 2">DSM 23399</strain>
    </source>
</reference>
<organism evidence="1 2">
    <name type="scientific">Algoriphagus aquimarinus</name>
    <dbReference type="NCBI Taxonomy" id="237018"/>
    <lineage>
        <taxon>Bacteria</taxon>
        <taxon>Pseudomonadati</taxon>
        <taxon>Bacteroidota</taxon>
        <taxon>Cytophagia</taxon>
        <taxon>Cytophagales</taxon>
        <taxon>Cyclobacteriaceae</taxon>
        <taxon>Algoriphagus</taxon>
    </lineage>
</organism>
<dbReference type="Proteomes" id="UP000198790">
    <property type="component" value="Unassembled WGS sequence"/>
</dbReference>
<evidence type="ECO:0008006" key="3">
    <source>
        <dbReference type="Google" id="ProtNLM"/>
    </source>
</evidence>
<dbReference type="AlphaFoldDB" id="A0A1I1A5Y9"/>
<dbReference type="EMBL" id="FOKK01000007">
    <property type="protein sequence ID" value="SFB31988.1"/>
    <property type="molecule type" value="Genomic_DNA"/>
</dbReference>
<dbReference type="InterPro" id="IPR024992">
    <property type="entry name" value="DUF3891"/>
</dbReference>
<dbReference type="OrthoDB" id="872894at2"/>
<evidence type="ECO:0000313" key="2">
    <source>
        <dbReference type="Proteomes" id="UP000198790"/>
    </source>
</evidence>